<evidence type="ECO:0000256" key="1">
    <source>
        <dbReference type="SAM" id="MobiDB-lite"/>
    </source>
</evidence>
<name>A0A382DZJ5_9ZZZZ</name>
<evidence type="ECO:0000313" key="2">
    <source>
        <dbReference type="EMBL" id="SVB43314.1"/>
    </source>
</evidence>
<feature type="compositionally biased region" description="Basic residues" evidence="1">
    <location>
        <begin position="47"/>
        <end position="56"/>
    </location>
</feature>
<feature type="region of interest" description="Disordered" evidence="1">
    <location>
        <begin position="30"/>
        <end position="59"/>
    </location>
</feature>
<feature type="compositionally biased region" description="Basic and acidic residues" evidence="1">
    <location>
        <begin position="34"/>
        <end position="46"/>
    </location>
</feature>
<dbReference type="AlphaFoldDB" id="A0A382DZJ5"/>
<reference evidence="2" key="1">
    <citation type="submission" date="2018-05" db="EMBL/GenBank/DDBJ databases">
        <authorList>
            <person name="Lanie J.A."/>
            <person name="Ng W.-L."/>
            <person name="Kazmierczak K.M."/>
            <person name="Andrzejewski T.M."/>
            <person name="Davidsen T.M."/>
            <person name="Wayne K.J."/>
            <person name="Tettelin H."/>
            <person name="Glass J.I."/>
            <person name="Rusch D."/>
            <person name="Podicherti R."/>
            <person name="Tsui H.-C.T."/>
            <person name="Winkler M.E."/>
        </authorList>
    </citation>
    <scope>NUCLEOTIDE SEQUENCE</scope>
</reference>
<protein>
    <submittedName>
        <fullName evidence="2">Uncharacterized protein</fullName>
    </submittedName>
</protein>
<gene>
    <name evidence="2" type="ORF">METZ01_LOCUS196168</name>
</gene>
<proteinExistence type="predicted"/>
<organism evidence="2">
    <name type="scientific">marine metagenome</name>
    <dbReference type="NCBI Taxonomy" id="408172"/>
    <lineage>
        <taxon>unclassified sequences</taxon>
        <taxon>metagenomes</taxon>
        <taxon>ecological metagenomes</taxon>
    </lineage>
</organism>
<sequence length="100" mass="11105">MGFFKKLTNWLGGTPAPVANDIAQGMAGAMPNYEPKEVPMKDERKPAKSKKTKHTKASLNKMTKKQLEAFGRNEFSIELDRRKSKAKLVTELLGTIKKAG</sequence>
<dbReference type="EMBL" id="UINC01041691">
    <property type="protein sequence ID" value="SVB43314.1"/>
    <property type="molecule type" value="Genomic_DNA"/>
</dbReference>
<accession>A0A382DZJ5</accession>